<dbReference type="Proteomes" id="UP000285575">
    <property type="component" value="Unassembled WGS sequence"/>
</dbReference>
<protein>
    <submittedName>
        <fullName evidence="3">PEP-CTERM sorting domain-containing protein</fullName>
    </submittedName>
</protein>
<dbReference type="NCBIfam" id="TIGR02595">
    <property type="entry name" value="PEP_CTERM"/>
    <property type="match status" value="1"/>
</dbReference>
<sequence>MFTTTLARTAVLALGLATAGAVSAQTRTWSFLDNANPGGCSGNTTAVGGALGTSTGNTWNCTDQSSNAPPFNLAITAFSAANTRANTSLAAGNTNVGGTATNTFATSTIVLHGGQTPTPTSDGFGLGVGNAAEGGSAATSTNGNHAMDSNDGSTDMLLLSFTSAQVLRTVTMGWANPDGDFQVLACVGCTSTQASIAGKTADGLLTGGWSLISTVDGTSGYSPDRVFNINGGGVSSSYWLISAYNSSFGGTNLGSTGDAMKVMGVTSRPNGVPEPGSLALAGLALMGAFATRRKLQVRG</sequence>
<evidence type="ECO:0000259" key="2">
    <source>
        <dbReference type="Pfam" id="PF07589"/>
    </source>
</evidence>
<name>A0A437RRP1_9BURK</name>
<dbReference type="NCBIfam" id="NF041927">
    <property type="entry name" value="Xrt_dep_XDP1"/>
    <property type="match status" value="1"/>
</dbReference>
<feature type="signal peptide" evidence="1">
    <location>
        <begin position="1"/>
        <end position="24"/>
    </location>
</feature>
<dbReference type="EMBL" id="SACR01000001">
    <property type="protein sequence ID" value="RVU49439.1"/>
    <property type="molecule type" value="Genomic_DNA"/>
</dbReference>
<proteinExistence type="predicted"/>
<reference evidence="3 4" key="1">
    <citation type="submission" date="2019-01" db="EMBL/GenBank/DDBJ databases">
        <authorList>
            <person name="Chen W.-M."/>
        </authorList>
    </citation>
    <scope>NUCLEOTIDE SEQUENCE [LARGE SCALE GENOMIC DNA]</scope>
    <source>
        <strain evidence="3 4">KYPY4</strain>
    </source>
</reference>
<dbReference type="RefSeq" id="WP_128227075.1">
    <property type="nucleotide sequence ID" value="NZ_SACR01000001.1"/>
</dbReference>
<gene>
    <name evidence="3" type="ORF">EOE66_02380</name>
</gene>
<dbReference type="Pfam" id="PF07589">
    <property type="entry name" value="PEP-CTERM"/>
    <property type="match status" value="1"/>
</dbReference>
<feature type="domain" description="Ice-binding protein C-terminal" evidence="2">
    <location>
        <begin position="272"/>
        <end position="294"/>
    </location>
</feature>
<dbReference type="AlphaFoldDB" id="A0A437RRP1"/>
<evidence type="ECO:0000313" key="3">
    <source>
        <dbReference type="EMBL" id="RVU49439.1"/>
    </source>
</evidence>
<accession>A0A437RRP1</accession>
<evidence type="ECO:0000256" key="1">
    <source>
        <dbReference type="SAM" id="SignalP"/>
    </source>
</evidence>
<dbReference type="InterPro" id="IPR013424">
    <property type="entry name" value="Ice-binding_C"/>
</dbReference>
<evidence type="ECO:0000313" key="4">
    <source>
        <dbReference type="Proteomes" id="UP000285575"/>
    </source>
</evidence>
<keyword evidence="1" id="KW-0732">Signal</keyword>
<keyword evidence="4" id="KW-1185">Reference proteome</keyword>
<dbReference type="OrthoDB" id="8544832at2"/>
<dbReference type="InterPro" id="IPR049672">
    <property type="entry name" value="Xrt_dep_XDP1"/>
</dbReference>
<feature type="chain" id="PRO_5019588009" evidence="1">
    <location>
        <begin position="25"/>
        <end position="299"/>
    </location>
</feature>
<organism evidence="3 4">
    <name type="scientific">Rubrivivax rivuli</name>
    <dbReference type="NCBI Taxonomy" id="1862385"/>
    <lineage>
        <taxon>Bacteria</taxon>
        <taxon>Pseudomonadati</taxon>
        <taxon>Pseudomonadota</taxon>
        <taxon>Betaproteobacteria</taxon>
        <taxon>Burkholderiales</taxon>
        <taxon>Sphaerotilaceae</taxon>
        <taxon>Rubrivivax</taxon>
    </lineage>
</organism>
<comment type="caution">
    <text evidence="3">The sequence shown here is derived from an EMBL/GenBank/DDBJ whole genome shotgun (WGS) entry which is preliminary data.</text>
</comment>